<evidence type="ECO:0000313" key="1">
    <source>
        <dbReference type="EMBL" id="OXN01228.1"/>
    </source>
</evidence>
<accession>A0A229W048</accession>
<dbReference type="Proteomes" id="UP000215433">
    <property type="component" value="Unassembled WGS sequence"/>
</dbReference>
<sequence>MPNQYSDFLRFACTQETWVTRLTASVLNSNDEYAHLLLARLSDRDKSGLEILGAKPEILVEYDKPASGRGKGKSVRFDVVCVYRVDGDPMIHVLIVEGKCGARQNDYDGKTQTELYCKLCDRQDGALLRDAARQTYPKLADDTPLDWSGTLLTLVKESEDEIFDFRQCRFEDLDPDGRLGELAQKGESLDEKLLCALIDLYCHDTVGSWLKRINEVWDDDGTARHFAETYTQLCDNTELDDKTKSMLERLCIHAYGTMTEKLLRKELRQREPETWHVGDARDRKPFQMYLNRLHGPWIVEKLPGNPNVGAVALKTIVESQLIRTSGKVHLSIQLDSDIQPEEVAPALQGVDMAEYKSAGKMTTTEWNAYLKWHSAVYPRTREILKKRLLDLLNDGHKDDPHGWTLRENRKLPSTDKDKRVAQLAAIEFYPGGDPQWATKPYKKVMEQFADDLVGIRKALDTIIAETWPDREKSWTK</sequence>
<evidence type="ECO:0008006" key="3">
    <source>
        <dbReference type="Google" id="ProtNLM"/>
    </source>
</evidence>
<organism evidence="1 2">
    <name type="scientific">Bifidobacterium vansinderenii</name>
    <dbReference type="NCBI Taxonomy" id="1984871"/>
    <lineage>
        <taxon>Bacteria</taxon>
        <taxon>Bacillati</taxon>
        <taxon>Actinomycetota</taxon>
        <taxon>Actinomycetes</taxon>
        <taxon>Bifidobacteriales</taxon>
        <taxon>Bifidobacteriaceae</taxon>
        <taxon>Bifidobacterium</taxon>
    </lineage>
</organism>
<name>A0A229W048_9BIFI</name>
<dbReference type="EMBL" id="NEWD01000004">
    <property type="protein sequence ID" value="OXN01228.1"/>
    <property type="molecule type" value="Genomic_DNA"/>
</dbReference>
<evidence type="ECO:0000313" key="2">
    <source>
        <dbReference type="Proteomes" id="UP000215433"/>
    </source>
</evidence>
<keyword evidence="2" id="KW-1185">Reference proteome</keyword>
<proteinExistence type="predicted"/>
<gene>
    <name evidence="1" type="ORF">Tam10B_0228</name>
</gene>
<reference evidence="1 2" key="1">
    <citation type="submission" date="2017-05" db="EMBL/GenBank/DDBJ databases">
        <title>Bifidobacterium vansinderenii sp. nov.</title>
        <authorList>
            <person name="Lugli G.A."/>
            <person name="Duranti S."/>
            <person name="Mangifesta M."/>
        </authorList>
    </citation>
    <scope>NUCLEOTIDE SEQUENCE [LARGE SCALE GENOMIC DNA]</scope>
    <source>
        <strain evidence="1 2">Tam10B</strain>
    </source>
</reference>
<protein>
    <recommendedName>
        <fullName evidence="3">PD-(D/E)XK nuclease superfamily protein</fullName>
    </recommendedName>
</protein>
<dbReference type="AlphaFoldDB" id="A0A229W048"/>
<comment type="caution">
    <text evidence="1">The sequence shown here is derived from an EMBL/GenBank/DDBJ whole genome shotgun (WGS) entry which is preliminary data.</text>
</comment>